<dbReference type="GO" id="GO:0018738">
    <property type="term" value="F:S-formylglutathione hydrolase activity"/>
    <property type="evidence" value="ECO:0007669"/>
    <property type="project" value="UniProtKB-EC"/>
</dbReference>
<evidence type="ECO:0000256" key="1">
    <source>
        <dbReference type="ARBA" id="ARBA00005622"/>
    </source>
</evidence>
<feature type="active site" description="Charge relay system" evidence="6">
    <location>
        <position position="245"/>
    </location>
</feature>
<keyword evidence="7" id="KW-0963">Cytoplasm</keyword>
<protein>
    <recommendedName>
        <fullName evidence="3 7">S-formylglutathione hydrolase</fullName>
        <ecNumber evidence="2 7">3.1.2.12</ecNumber>
    </recommendedName>
</protein>
<dbReference type="AlphaFoldDB" id="A0A6B2LDL0"/>
<keyword evidence="4 7" id="KW-0719">Serine esterase</keyword>
<dbReference type="PANTHER" id="PTHR10061:SF0">
    <property type="entry name" value="S-FORMYLGLUTATHIONE HYDROLASE"/>
    <property type="match status" value="1"/>
</dbReference>
<dbReference type="FunFam" id="3.40.50.1820:FF:000002">
    <property type="entry name" value="S-formylglutathione hydrolase"/>
    <property type="match status" value="1"/>
</dbReference>
<dbReference type="InterPro" id="IPR029058">
    <property type="entry name" value="AB_hydrolase_fold"/>
</dbReference>
<evidence type="ECO:0000256" key="7">
    <source>
        <dbReference type="RuleBase" id="RU363068"/>
    </source>
</evidence>
<dbReference type="EC" id="3.1.2.12" evidence="2 7"/>
<evidence type="ECO:0000256" key="6">
    <source>
        <dbReference type="PIRSR" id="PIRSR614186-1"/>
    </source>
</evidence>
<evidence type="ECO:0000256" key="4">
    <source>
        <dbReference type="ARBA" id="ARBA00022487"/>
    </source>
</evidence>
<feature type="active site" description="Charge relay system" evidence="6">
    <location>
        <position position="133"/>
    </location>
</feature>
<dbReference type="InterPro" id="IPR000801">
    <property type="entry name" value="Esterase-like"/>
</dbReference>
<dbReference type="PANTHER" id="PTHR10061">
    <property type="entry name" value="S-FORMYLGLUTATHIONE HYDROLASE"/>
    <property type="match status" value="1"/>
</dbReference>
<dbReference type="Gene3D" id="3.40.50.1820">
    <property type="entry name" value="alpha/beta hydrolase"/>
    <property type="match status" value="1"/>
</dbReference>
<proteinExistence type="inferred from homology"/>
<dbReference type="NCBIfam" id="TIGR02821">
    <property type="entry name" value="fghA_ester_D"/>
    <property type="match status" value="1"/>
</dbReference>
<name>A0A6B2LDL0_9EUKA</name>
<dbReference type="InterPro" id="IPR014186">
    <property type="entry name" value="S-formylglutathione_hydrol"/>
</dbReference>
<comment type="subcellular location">
    <subcellularLocation>
        <location evidence="7">Cytoplasm</location>
    </subcellularLocation>
</comment>
<dbReference type="Pfam" id="PF00756">
    <property type="entry name" value="Esterase"/>
    <property type="match status" value="1"/>
</dbReference>
<comment type="similarity">
    <text evidence="1 7">Belongs to the esterase D family.</text>
</comment>
<dbReference type="GO" id="GO:0046294">
    <property type="term" value="P:formaldehyde catabolic process"/>
    <property type="evidence" value="ECO:0007669"/>
    <property type="project" value="InterPro"/>
</dbReference>
<keyword evidence="5 7" id="KW-0378">Hydrolase</keyword>
<feature type="active site" description="Charge relay system" evidence="6">
    <location>
        <position position="210"/>
    </location>
</feature>
<dbReference type="GO" id="GO:0005829">
    <property type="term" value="C:cytosol"/>
    <property type="evidence" value="ECO:0007669"/>
    <property type="project" value="TreeGrafter"/>
</dbReference>
<sequence>MARYKHRSSVLGCDMHFHVFHPKVEQKAPVVFYLSGLTCTDLNVIEKGFAQRWCSQHGLFFVAPDTSPRGLGIPGEDPDWDFGTGAGMYVDATNAPWSSGYKMYSYITQELPQLLSAQLPLLDTSRMSITGHSMGGHGALLCALKNPGLYKSVSAFAPICNSSEVPWGIKTFTAYLGEDKSTWKEYDACHLASQYNGPDLHLLVDQGTADKFLEVQLSTAKFEGICKANPVLSNAKINMRPGYDHGYYFVSTFMEEHIAHHANFLKQ</sequence>
<dbReference type="SUPFAM" id="SSF53474">
    <property type="entry name" value="alpha/beta-Hydrolases"/>
    <property type="match status" value="1"/>
</dbReference>
<comment type="catalytic activity">
    <reaction evidence="7">
        <text>S-formylglutathione + H2O = formate + glutathione + H(+)</text>
        <dbReference type="Rhea" id="RHEA:14961"/>
        <dbReference type="ChEBI" id="CHEBI:15377"/>
        <dbReference type="ChEBI" id="CHEBI:15378"/>
        <dbReference type="ChEBI" id="CHEBI:15740"/>
        <dbReference type="ChEBI" id="CHEBI:57688"/>
        <dbReference type="ChEBI" id="CHEBI:57925"/>
        <dbReference type="EC" id="3.1.2.12"/>
    </reaction>
</comment>
<dbReference type="GO" id="GO:0052689">
    <property type="term" value="F:carboxylic ester hydrolase activity"/>
    <property type="evidence" value="ECO:0007669"/>
    <property type="project" value="UniProtKB-KW"/>
</dbReference>
<evidence type="ECO:0000256" key="2">
    <source>
        <dbReference type="ARBA" id="ARBA00012479"/>
    </source>
</evidence>
<organism evidence="8">
    <name type="scientific">Arcella intermedia</name>
    <dbReference type="NCBI Taxonomy" id="1963864"/>
    <lineage>
        <taxon>Eukaryota</taxon>
        <taxon>Amoebozoa</taxon>
        <taxon>Tubulinea</taxon>
        <taxon>Elardia</taxon>
        <taxon>Arcellinida</taxon>
        <taxon>Sphaerothecina</taxon>
        <taxon>Arcellidae</taxon>
        <taxon>Arcella</taxon>
    </lineage>
</organism>
<accession>A0A6B2LDL0</accession>
<evidence type="ECO:0000256" key="3">
    <source>
        <dbReference type="ARBA" id="ARBA00016774"/>
    </source>
</evidence>
<evidence type="ECO:0000256" key="5">
    <source>
        <dbReference type="ARBA" id="ARBA00022801"/>
    </source>
</evidence>
<evidence type="ECO:0000313" key="8">
    <source>
        <dbReference type="EMBL" id="NDV35129.1"/>
    </source>
</evidence>
<dbReference type="EMBL" id="GIBP01006160">
    <property type="protein sequence ID" value="NDV35129.1"/>
    <property type="molecule type" value="Transcribed_RNA"/>
</dbReference>
<reference evidence="8" key="1">
    <citation type="journal article" date="2020" name="J. Eukaryot. Microbiol.">
        <title>De novo Sequencing, Assembly and Annotation of the Transcriptome for the Free-Living Testate Amoeba Arcella intermedia.</title>
        <authorList>
            <person name="Ribeiro G.M."/>
            <person name="Porfirio-Sousa A.L."/>
            <person name="Maurer-Alcala X.X."/>
            <person name="Katz L.A."/>
            <person name="Lahr D.J.G."/>
        </authorList>
    </citation>
    <scope>NUCLEOTIDE SEQUENCE</scope>
</reference>
<comment type="function">
    <text evidence="7">Serine hydrolase involved in the detoxification of formaldehyde.</text>
</comment>